<sequence>MSYAAEFTTDGDKSHTCEKCRTEFPPEIKLFYMQSIEKRKPGRWLCAQCHDYYLAKPTTHRVPSGKSSESRWPNNGYQRCHSAPTDCRGSTWRYYSPFSFVFIQLIFLTMNMAFRKGCPTLALRTPHPTNSGPNITIYGQTNFSQPAELSNFLAHPPVSPGYQEAHKSYQDMCNYLARQAYASNGVEVIVVKAYLMVRAPGKKAASLVSNIMESIGNVPVHIGANHLKTIVYVTLQPLFLKWSKGLSFTFEEVRLRHKTWEEILPCIVGDDIDAISAFFFPQSGKGKSKFNPGRGIEVHLELPYEKYTDAQDHRVHPAQQLQGHSLNLPGPGNLNRQQPSAQEFGRASGSQLEAVQQPDVVDSQSSVPVQSFRPLTDVDRSPSIEKRKLSIVTKLNLRSVPCLFYVMPSMSLAEILLSPSAPTISNEMVPLSLNLIFNPKDKGKWGGFKKALFGHTSCAALGPGDNTQICLKQCFYISEGSKKRHIYDNSRQILELEGEVKCLKWATALMKLVYDFINGEQKVRGNSPFDIPQLRFVKAALATAVGEKGAQTYLVEESIDEKTEGKFVKYISNDRAAPLPLASPESAHIAEFLAFAQHVQFHKTKKLAFVSDFQGVLVLSVI</sequence>
<gene>
    <name evidence="1" type="ORF">BJ138DRAFT_1019694</name>
</gene>
<name>A0ACB7ZSB0_9AGAM</name>
<reference evidence="1" key="1">
    <citation type="journal article" date="2021" name="New Phytol.">
        <title>Evolutionary innovations through gain and loss of genes in the ectomycorrhizal Boletales.</title>
        <authorList>
            <person name="Wu G."/>
            <person name="Miyauchi S."/>
            <person name="Morin E."/>
            <person name="Kuo A."/>
            <person name="Drula E."/>
            <person name="Varga T."/>
            <person name="Kohler A."/>
            <person name="Feng B."/>
            <person name="Cao Y."/>
            <person name="Lipzen A."/>
            <person name="Daum C."/>
            <person name="Hundley H."/>
            <person name="Pangilinan J."/>
            <person name="Johnson J."/>
            <person name="Barry K."/>
            <person name="LaButti K."/>
            <person name="Ng V."/>
            <person name="Ahrendt S."/>
            <person name="Min B."/>
            <person name="Choi I.G."/>
            <person name="Park H."/>
            <person name="Plett J.M."/>
            <person name="Magnuson J."/>
            <person name="Spatafora J.W."/>
            <person name="Nagy L.G."/>
            <person name="Henrissat B."/>
            <person name="Grigoriev I.V."/>
            <person name="Yang Z.L."/>
            <person name="Xu J."/>
            <person name="Martin F.M."/>
        </authorList>
    </citation>
    <scope>NUCLEOTIDE SEQUENCE</scope>
    <source>
        <strain evidence="1">ATCC 28755</strain>
    </source>
</reference>
<proteinExistence type="predicted"/>
<dbReference type="EMBL" id="MU268635">
    <property type="protein sequence ID" value="KAH7904041.1"/>
    <property type="molecule type" value="Genomic_DNA"/>
</dbReference>
<protein>
    <submittedName>
        <fullName evidence="1">Uncharacterized protein</fullName>
    </submittedName>
</protein>
<dbReference type="Proteomes" id="UP000790377">
    <property type="component" value="Unassembled WGS sequence"/>
</dbReference>
<comment type="caution">
    <text evidence="1">The sequence shown here is derived from an EMBL/GenBank/DDBJ whole genome shotgun (WGS) entry which is preliminary data.</text>
</comment>
<keyword evidence="2" id="KW-1185">Reference proteome</keyword>
<organism evidence="1 2">
    <name type="scientific">Hygrophoropsis aurantiaca</name>
    <dbReference type="NCBI Taxonomy" id="72124"/>
    <lineage>
        <taxon>Eukaryota</taxon>
        <taxon>Fungi</taxon>
        <taxon>Dikarya</taxon>
        <taxon>Basidiomycota</taxon>
        <taxon>Agaricomycotina</taxon>
        <taxon>Agaricomycetes</taxon>
        <taxon>Agaricomycetidae</taxon>
        <taxon>Boletales</taxon>
        <taxon>Coniophorineae</taxon>
        <taxon>Hygrophoropsidaceae</taxon>
        <taxon>Hygrophoropsis</taxon>
    </lineage>
</organism>
<evidence type="ECO:0000313" key="1">
    <source>
        <dbReference type="EMBL" id="KAH7904041.1"/>
    </source>
</evidence>
<evidence type="ECO:0000313" key="2">
    <source>
        <dbReference type="Proteomes" id="UP000790377"/>
    </source>
</evidence>
<accession>A0ACB7ZSB0</accession>